<dbReference type="PROSITE" id="PS00389">
    <property type="entry name" value="ATPASE_DELTA"/>
    <property type="match status" value="1"/>
</dbReference>
<comment type="function">
    <text evidence="8">F(1)F(0) ATP synthase produces ATP from ADP in the presence of a proton or sodium gradient. F-type ATPases consist of two structural domains, F(1) containing the extramembraneous catalytic core and F(0) containing the membrane proton channel, linked together by a central stalk and a peripheral stalk. During catalysis, ATP synthesis in the catalytic domain of F(1) is coupled via a rotary mechanism of the central stalk subunits to proton translocation.</text>
</comment>
<dbReference type="PANTHER" id="PTHR11910">
    <property type="entry name" value="ATP SYNTHASE DELTA CHAIN"/>
    <property type="match status" value="1"/>
</dbReference>
<accession>A0A4V4HLJ3</accession>
<dbReference type="NCBIfam" id="NF009967">
    <property type="entry name" value="PRK13430.1"/>
    <property type="match status" value="1"/>
</dbReference>
<dbReference type="PRINTS" id="PR00125">
    <property type="entry name" value="ATPASEDELTA"/>
</dbReference>
<evidence type="ECO:0000256" key="2">
    <source>
        <dbReference type="ARBA" id="ARBA00022448"/>
    </source>
</evidence>
<evidence type="ECO:0000256" key="4">
    <source>
        <dbReference type="ARBA" id="ARBA00023065"/>
    </source>
</evidence>
<proteinExistence type="inferred from homology"/>
<keyword evidence="8" id="KW-1003">Cell membrane</keyword>
<gene>
    <name evidence="8" type="primary">atpH</name>
    <name evidence="9" type="ORF">E9934_02015</name>
</gene>
<evidence type="ECO:0000256" key="6">
    <source>
        <dbReference type="ARBA" id="ARBA00023196"/>
    </source>
</evidence>
<comment type="function">
    <text evidence="8">This protein is part of the stalk that links CF(0) to CF(1). It either transmits conformational changes from CF(0) to CF(1) or is implicated in proton conduction.</text>
</comment>
<keyword evidence="6 8" id="KW-0139">CF(1)</keyword>
<evidence type="ECO:0000256" key="5">
    <source>
        <dbReference type="ARBA" id="ARBA00023136"/>
    </source>
</evidence>
<dbReference type="InterPro" id="IPR000711">
    <property type="entry name" value="ATPase_OSCP/dsu"/>
</dbReference>
<evidence type="ECO:0000256" key="1">
    <source>
        <dbReference type="ARBA" id="ARBA00004370"/>
    </source>
</evidence>
<dbReference type="GO" id="GO:0005886">
    <property type="term" value="C:plasma membrane"/>
    <property type="evidence" value="ECO:0007669"/>
    <property type="project" value="UniProtKB-SubCell"/>
</dbReference>
<dbReference type="GO" id="GO:0046933">
    <property type="term" value="F:proton-transporting ATP synthase activity, rotational mechanism"/>
    <property type="evidence" value="ECO:0007669"/>
    <property type="project" value="UniProtKB-UniRule"/>
</dbReference>
<keyword evidence="2 8" id="KW-0813">Transport</keyword>
<dbReference type="OrthoDB" id="5242917at2"/>
<comment type="subcellular location">
    <subcellularLocation>
        <location evidence="8">Cell membrane</location>
        <topology evidence="8">Peripheral membrane protein</topology>
    </subcellularLocation>
    <subcellularLocation>
        <location evidence="1">Membrane</location>
    </subcellularLocation>
</comment>
<evidence type="ECO:0000256" key="3">
    <source>
        <dbReference type="ARBA" id="ARBA00022781"/>
    </source>
</evidence>
<keyword evidence="5 8" id="KW-0472">Membrane</keyword>
<dbReference type="InterPro" id="IPR020781">
    <property type="entry name" value="ATPase_OSCP/d_CS"/>
</dbReference>
<evidence type="ECO:0000313" key="10">
    <source>
        <dbReference type="Proteomes" id="UP000307087"/>
    </source>
</evidence>
<dbReference type="HAMAP" id="MF_01416">
    <property type="entry name" value="ATP_synth_delta_bact"/>
    <property type="match status" value="1"/>
</dbReference>
<dbReference type="NCBIfam" id="TIGR01145">
    <property type="entry name" value="ATP_synt_delta"/>
    <property type="match status" value="1"/>
</dbReference>
<evidence type="ECO:0000256" key="7">
    <source>
        <dbReference type="ARBA" id="ARBA00023310"/>
    </source>
</evidence>
<keyword evidence="10" id="KW-1185">Reference proteome</keyword>
<protein>
    <recommendedName>
        <fullName evidence="8">ATP synthase subunit delta</fullName>
    </recommendedName>
    <alternativeName>
        <fullName evidence="8">ATP synthase F(1) sector subunit delta</fullName>
    </alternativeName>
    <alternativeName>
        <fullName evidence="8">F-type ATPase subunit delta</fullName>
        <shortName evidence="8">F-ATPase subunit delta</shortName>
    </alternativeName>
</protein>
<dbReference type="EMBL" id="STGW01000001">
    <property type="protein sequence ID" value="THV18426.1"/>
    <property type="molecule type" value="Genomic_DNA"/>
</dbReference>
<reference evidence="9 10" key="1">
    <citation type="journal article" date="2009" name="Int. J. Syst. Evol. Microbiol.">
        <title>Nocardioides caeni sp. nov., isolated from wastewater.</title>
        <authorList>
            <person name="Yoon J.H."/>
            <person name="Kang S.J."/>
            <person name="Park S."/>
            <person name="Kim W."/>
            <person name="Oh T.K."/>
        </authorList>
    </citation>
    <scope>NUCLEOTIDE SEQUENCE [LARGE SCALE GENOMIC DNA]</scope>
    <source>
        <strain evidence="9 10">DSM 23134</strain>
    </source>
</reference>
<keyword evidence="3 8" id="KW-0375">Hydrogen ion transport</keyword>
<keyword evidence="7 8" id="KW-0066">ATP synthesis</keyword>
<dbReference type="RefSeq" id="WP_136561140.1">
    <property type="nucleotide sequence ID" value="NZ_BAABLS010000002.1"/>
</dbReference>
<organism evidence="9 10">
    <name type="scientific">Nocardioides caeni</name>
    <dbReference type="NCBI Taxonomy" id="574700"/>
    <lineage>
        <taxon>Bacteria</taxon>
        <taxon>Bacillati</taxon>
        <taxon>Actinomycetota</taxon>
        <taxon>Actinomycetes</taxon>
        <taxon>Propionibacteriales</taxon>
        <taxon>Nocardioidaceae</taxon>
        <taxon>Nocardioides</taxon>
    </lineage>
</organism>
<dbReference type="AlphaFoldDB" id="A0A4V4HLJ3"/>
<comment type="similarity">
    <text evidence="8">Belongs to the ATPase delta chain family.</text>
</comment>
<name>A0A4V4HLJ3_9ACTN</name>
<dbReference type="Pfam" id="PF00213">
    <property type="entry name" value="OSCP"/>
    <property type="match status" value="1"/>
</dbReference>
<sequence length="268" mass="27772">MVSFRGASADAVAVLTEQLGGVGEGSAAKVADDLFSAAATIRSEATLRRFVTDQSVAPEARKGLVTELFSGKVDAVTLGLLGEAASRRWTKGRDLADALEQLGVIAAVRSTGLQGNQLVDELFAVRQTVTGSSELRNALSDPARSGADKSGLIDSLLAGKALAATVQLVKQALSGSYRTVVAALEDYERVAAAVQGEGVATVHVARPLAAADQQRLATALSRHYGRTVHLNVVVDADVLGGVRVEIGDDVIDGTVSSRLDDARRKIAG</sequence>
<dbReference type="GO" id="GO:0045259">
    <property type="term" value="C:proton-transporting ATP synthase complex"/>
    <property type="evidence" value="ECO:0007669"/>
    <property type="project" value="UniProtKB-KW"/>
</dbReference>
<dbReference type="Proteomes" id="UP000307087">
    <property type="component" value="Unassembled WGS sequence"/>
</dbReference>
<evidence type="ECO:0000313" key="9">
    <source>
        <dbReference type="EMBL" id="THV18426.1"/>
    </source>
</evidence>
<evidence type="ECO:0000256" key="8">
    <source>
        <dbReference type="HAMAP-Rule" id="MF_01416"/>
    </source>
</evidence>
<keyword evidence="4 8" id="KW-0406">Ion transport</keyword>
<comment type="caution">
    <text evidence="9">The sequence shown here is derived from an EMBL/GenBank/DDBJ whole genome shotgun (WGS) entry which is preliminary data.</text>
</comment>